<reference evidence="2" key="1">
    <citation type="journal article" date="2014" name="Proc. Natl. Acad. Sci. U.S.A.">
        <title>Extensive sampling of basidiomycete genomes demonstrates inadequacy of the white-rot/brown-rot paradigm for wood decay fungi.</title>
        <authorList>
            <person name="Riley R."/>
            <person name="Salamov A.A."/>
            <person name="Brown D.W."/>
            <person name="Nagy L.G."/>
            <person name="Floudas D."/>
            <person name="Held B.W."/>
            <person name="Levasseur A."/>
            <person name="Lombard V."/>
            <person name="Morin E."/>
            <person name="Otillar R."/>
            <person name="Lindquist E.A."/>
            <person name="Sun H."/>
            <person name="LaButti K.M."/>
            <person name="Schmutz J."/>
            <person name="Jabbour D."/>
            <person name="Luo H."/>
            <person name="Baker S.E."/>
            <person name="Pisabarro A.G."/>
            <person name="Walton J.D."/>
            <person name="Blanchette R.A."/>
            <person name="Henrissat B."/>
            <person name="Martin F."/>
            <person name="Cullen D."/>
            <person name="Hibbett D.S."/>
            <person name="Grigoriev I.V."/>
        </authorList>
    </citation>
    <scope>NUCLEOTIDE SEQUENCE [LARGE SCALE GENOMIC DNA]</scope>
    <source>
        <strain evidence="2">MUCL 33604</strain>
    </source>
</reference>
<accession>A0A067PXR8</accession>
<dbReference type="EMBL" id="KL197726">
    <property type="protein sequence ID" value="KDQ55141.1"/>
    <property type="molecule type" value="Genomic_DNA"/>
</dbReference>
<evidence type="ECO:0000313" key="1">
    <source>
        <dbReference type="EMBL" id="KDQ55141.1"/>
    </source>
</evidence>
<dbReference type="InParanoid" id="A0A067PXR8"/>
<dbReference type="HOGENOM" id="CLU_906320_0_0_1"/>
<protein>
    <submittedName>
        <fullName evidence="1">Uncharacterized protein</fullName>
    </submittedName>
</protein>
<evidence type="ECO:0000313" key="2">
    <source>
        <dbReference type="Proteomes" id="UP000027265"/>
    </source>
</evidence>
<keyword evidence="2" id="KW-1185">Reference proteome</keyword>
<dbReference type="AlphaFoldDB" id="A0A067PXR8"/>
<organism evidence="1 2">
    <name type="scientific">Jaapia argillacea MUCL 33604</name>
    <dbReference type="NCBI Taxonomy" id="933084"/>
    <lineage>
        <taxon>Eukaryota</taxon>
        <taxon>Fungi</taxon>
        <taxon>Dikarya</taxon>
        <taxon>Basidiomycota</taxon>
        <taxon>Agaricomycotina</taxon>
        <taxon>Agaricomycetes</taxon>
        <taxon>Agaricomycetidae</taxon>
        <taxon>Jaapiales</taxon>
        <taxon>Jaapiaceae</taxon>
        <taxon>Jaapia</taxon>
    </lineage>
</organism>
<gene>
    <name evidence="1" type="ORF">JAAARDRAFT_37656</name>
</gene>
<sequence>MSRRSMRILENEMQRFDFSDTGKLKDVCHLTTKAISSNPKRHALAPLFLIKFAIRNFVNPTLLLEYIPQLLDLLAYVERVRKTAESRAVDVLVWQDYYTRNPSEGTIVLNEEELARVEEWSGKGETGQRAAARARKIWSSLVFGLCELHIHYSWTVRDQPTLFEDYMKKYFPFLPEHRTNKTDDTFDDRNLPPDVASFHHLLTDAEETELHDSEGERCVEFIGDVSEWEDAFQEDWLDQLRPTGDREEAKEALFEDPDFVQAYQESFETEFPWPIDLERPRGLVEYYLEKAVTPMIEGLMSIFPSSD</sequence>
<dbReference type="Proteomes" id="UP000027265">
    <property type="component" value="Unassembled WGS sequence"/>
</dbReference>
<proteinExistence type="predicted"/>
<dbReference type="OrthoDB" id="3244206at2759"/>
<name>A0A067PXR8_9AGAM</name>